<dbReference type="InterPro" id="IPR000352">
    <property type="entry name" value="Pep_chain_release_fac_I"/>
</dbReference>
<dbReference type="Pfam" id="PF03462">
    <property type="entry name" value="PCRF"/>
    <property type="match status" value="1"/>
</dbReference>
<dbReference type="FunFam" id="3.30.160.20:FF:000004">
    <property type="entry name" value="Peptide chain release factor 1"/>
    <property type="match status" value="1"/>
</dbReference>
<dbReference type="Gene3D" id="3.30.70.1660">
    <property type="match status" value="1"/>
</dbReference>
<dbReference type="GO" id="GO:0005737">
    <property type="term" value="C:cytoplasm"/>
    <property type="evidence" value="ECO:0007669"/>
    <property type="project" value="UniProtKB-SubCell"/>
</dbReference>
<reference evidence="8 9" key="1">
    <citation type="journal article" date="2016" name="Nat. Commun.">
        <title>Thousands of microbial genomes shed light on interconnected biogeochemical processes in an aquifer system.</title>
        <authorList>
            <person name="Anantharaman K."/>
            <person name="Brown C.T."/>
            <person name="Hug L.A."/>
            <person name="Sharon I."/>
            <person name="Castelle C.J."/>
            <person name="Probst A.J."/>
            <person name="Thomas B.C."/>
            <person name="Singh A."/>
            <person name="Wilkins M.J."/>
            <person name="Karaoz U."/>
            <person name="Brodie E.L."/>
            <person name="Williams K.H."/>
            <person name="Hubbard S.S."/>
            <person name="Banfield J.F."/>
        </authorList>
    </citation>
    <scope>NUCLEOTIDE SEQUENCE [LARGE SCALE GENOMIC DNA]</scope>
</reference>
<dbReference type="NCBIfam" id="TIGR00019">
    <property type="entry name" value="prfA"/>
    <property type="match status" value="1"/>
</dbReference>
<dbReference type="InterPro" id="IPR045853">
    <property type="entry name" value="Pep_chain_release_fac_I_sf"/>
</dbReference>
<accession>A0A1G1XCA5</accession>
<evidence type="ECO:0000256" key="5">
    <source>
        <dbReference type="HAMAP-Rule" id="MF_00093"/>
    </source>
</evidence>
<organism evidence="8 9">
    <name type="scientific">Candidatus Andersenbacteria bacterium RIFCSPHIGHO2_12_FULL_45_11b</name>
    <dbReference type="NCBI Taxonomy" id="1797282"/>
    <lineage>
        <taxon>Bacteria</taxon>
        <taxon>Candidatus Anderseniibacteriota</taxon>
    </lineage>
</organism>
<dbReference type="AlphaFoldDB" id="A0A1G1XCA5"/>
<comment type="caution">
    <text evidence="8">The sequence shown here is derived from an EMBL/GenBank/DDBJ whole genome shotgun (WGS) entry which is preliminary data.</text>
</comment>
<feature type="domain" description="Prokaryotic-type class I peptide chain release factors" evidence="7">
    <location>
        <begin position="227"/>
        <end position="243"/>
    </location>
</feature>
<evidence type="ECO:0000256" key="1">
    <source>
        <dbReference type="ARBA" id="ARBA00002986"/>
    </source>
</evidence>
<dbReference type="InterPro" id="IPR005139">
    <property type="entry name" value="PCRF"/>
</dbReference>
<proteinExistence type="inferred from homology"/>
<comment type="similarity">
    <text evidence="2 5">Belongs to the prokaryotic/mitochondrial release factor family.</text>
</comment>
<dbReference type="Pfam" id="PF00472">
    <property type="entry name" value="RF-1"/>
    <property type="match status" value="1"/>
</dbReference>
<keyword evidence="3 5" id="KW-0488">Methylation</keyword>
<evidence type="ECO:0000256" key="3">
    <source>
        <dbReference type="ARBA" id="ARBA00022481"/>
    </source>
</evidence>
<sequence length="356" mass="39668">MNTPSEEALQQEIDSLTQKMSDPAAMKQASIIKELSHSLRHAREVLEATYALRIITEQLNASIELANSSEDEDMKALAQEDINTLAQKKSETENKLEELLIPEDPRNSRDVILEIRAGAGGDEAGLFAGELLRAYMRYAEVKGWKISSVSQSEGEHGGIKEAIVEISGEDVYGHLKFESGVHRVQRIPTTEKMGRVHTSTITVAILPRAEEVDIEIKPEDLRIDTYRASGAGGQHVNKTSSAIRITHIPTNIMVACQQERSQHKNRDMAMSLLRAKLLAKKEEEVHAKEASARKAQIGTADRSEKIRTYNFPQDRVTDHRIKQSWSGIELIMEGALDPIFTDIRNADRELRLAAAG</sequence>
<feature type="modified residue" description="N5-methylglutamine" evidence="5">
    <location>
        <position position="234"/>
    </location>
</feature>
<protein>
    <recommendedName>
        <fullName evidence="5 6">Peptide chain release factor 1</fullName>
        <shortName evidence="5">RF-1</shortName>
    </recommendedName>
</protein>
<evidence type="ECO:0000256" key="2">
    <source>
        <dbReference type="ARBA" id="ARBA00010835"/>
    </source>
</evidence>
<dbReference type="SMART" id="SM00937">
    <property type="entry name" value="PCRF"/>
    <property type="match status" value="1"/>
</dbReference>
<evidence type="ECO:0000256" key="4">
    <source>
        <dbReference type="ARBA" id="ARBA00022917"/>
    </source>
</evidence>
<dbReference type="InterPro" id="IPR050057">
    <property type="entry name" value="Prokaryotic/Mito_RF"/>
</dbReference>
<comment type="function">
    <text evidence="1 5">Peptide chain release factor 1 directs the termination of translation in response to the peptide chain termination codons UAG and UAA.</text>
</comment>
<dbReference type="PROSITE" id="PS00745">
    <property type="entry name" value="RF_PROK_I"/>
    <property type="match status" value="1"/>
</dbReference>
<dbReference type="SUPFAM" id="SSF75620">
    <property type="entry name" value="Release factor"/>
    <property type="match status" value="1"/>
</dbReference>
<keyword evidence="5" id="KW-0963">Cytoplasm</keyword>
<dbReference type="FunFam" id="3.30.70.1660:FF:000002">
    <property type="entry name" value="Peptide chain release factor 1"/>
    <property type="match status" value="1"/>
</dbReference>
<gene>
    <name evidence="5" type="primary">prfA</name>
    <name evidence="8" type="ORF">A3E36_04790</name>
</gene>
<dbReference type="HAMAP" id="MF_00093">
    <property type="entry name" value="Rel_fac_1"/>
    <property type="match status" value="1"/>
</dbReference>
<dbReference type="InterPro" id="IPR004373">
    <property type="entry name" value="RF-1"/>
</dbReference>
<dbReference type="NCBIfam" id="NF001859">
    <property type="entry name" value="PRK00591.1"/>
    <property type="match status" value="1"/>
</dbReference>
<evidence type="ECO:0000313" key="8">
    <source>
        <dbReference type="EMBL" id="OGY37551.1"/>
    </source>
</evidence>
<evidence type="ECO:0000256" key="6">
    <source>
        <dbReference type="NCBIfam" id="TIGR00019"/>
    </source>
</evidence>
<evidence type="ECO:0000259" key="7">
    <source>
        <dbReference type="PROSITE" id="PS00745"/>
    </source>
</evidence>
<name>A0A1G1XCA5_9BACT</name>
<comment type="subcellular location">
    <subcellularLocation>
        <location evidence="5">Cytoplasm</location>
    </subcellularLocation>
</comment>
<dbReference type="PANTHER" id="PTHR43804">
    <property type="entry name" value="LD18447P"/>
    <property type="match status" value="1"/>
</dbReference>
<evidence type="ECO:0000313" key="9">
    <source>
        <dbReference type="Proteomes" id="UP000177941"/>
    </source>
</evidence>
<keyword evidence="4 5" id="KW-0648">Protein biosynthesis</keyword>
<dbReference type="Gene3D" id="3.30.160.20">
    <property type="match status" value="1"/>
</dbReference>
<dbReference type="GO" id="GO:0016149">
    <property type="term" value="F:translation release factor activity, codon specific"/>
    <property type="evidence" value="ECO:0007669"/>
    <property type="project" value="UniProtKB-UniRule"/>
</dbReference>
<dbReference type="EMBL" id="MHHS01000006">
    <property type="protein sequence ID" value="OGY37551.1"/>
    <property type="molecule type" value="Genomic_DNA"/>
</dbReference>
<comment type="PTM">
    <text evidence="5">Methylated by PrmC. Methylation increases the termination efficiency of RF1.</text>
</comment>
<dbReference type="Gene3D" id="6.10.140.1950">
    <property type="match status" value="1"/>
</dbReference>
<dbReference type="Proteomes" id="UP000177941">
    <property type="component" value="Unassembled WGS sequence"/>
</dbReference>
<dbReference type="PANTHER" id="PTHR43804:SF7">
    <property type="entry name" value="LD18447P"/>
    <property type="match status" value="1"/>
</dbReference>